<comment type="caution">
    <text evidence="1">The sequence shown here is derived from an EMBL/GenBank/DDBJ whole genome shotgun (WGS) entry which is preliminary data.</text>
</comment>
<accession>A0ABU8RF41</accession>
<proteinExistence type="predicted"/>
<sequence length="148" mass="16344">MCELCPTDLGDIAEEHHREVEEDGFSIVHVTGDGAGYPVTYTVGLSRQDGQRDLLVCGAPVALSYLLVDRLARRVLEGERFAAGDQLDDLGRVLVRFEPVSHPESAVVLQAMYAEDGPPLPLLQVVWQDDYGRWPWEELDAGVDLVQA</sequence>
<organism evidence="1 2">
    <name type="scientific">Pseudokineococcus basanitobsidens</name>
    <dbReference type="NCBI Taxonomy" id="1926649"/>
    <lineage>
        <taxon>Bacteria</taxon>
        <taxon>Bacillati</taxon>
        <taxon>Actinomycetota</taxon>
        <taxon>Actinomycetes</taxon>
        <taxon>Kineosporiales</taxon>
        <taxon>Kineosporiaceae</taxon>
        <taxon>Pseudokineococcus</taxon>
    </lineage>
</organism>
<dbReference type="Pfam" id="PF14081">
    <property type="entry name" value="DUF4262"/>
    <property type="match status" value="1"/>
</dbReference>
<dbReference type="RefSeq" id="WP_339573085.1">
    <property type="nucleotide sequence ID" value="NZ_JBBIAA010000001.1"/>
</dbReference>
<protein>
    <submittedName>
        <fullName evidence="1">DUF4262 domain-containing protein</fullName>
    </submittedName>
</protein>
<reference evidence="1 2" key="1">
    <citation type="journal article" date="2017" name="Int. J. Syst. Evol. Microbiol.">
        <title>Pseudokineococcus basanitobsidens sp. nov., isolated from volcanic rock.</title>
        <authorList>
            <person name="Lee D.W."/>
            <person name="Park M.Y."/>
            <person name="Kim J.J."/>
            <person name="Kim B.S."/>
        </authorList>
    </citation>
    <scope>NUCLEOTIDE SEQUENCE [LARGE SCALE GENOMIC DNA]</scope>
    <source>
        <strain evidence="1 2">DSM 103726</strain>
    </source>
</reference>
<keyword evidence="2" id="KW-1185">Reference proteome</keyword>
<evidence type="ECO:0000313" key="2">
    <source>
        <dbReference type="Proteomes" id="UP001387100"/>
    </source>
</evidence>
<name>A0ABU8RF41_9ACTN</name>
<dbReference type="InterPro" id="IPR025358">
    <property type="entry name" value="DUF4262"/>
</dbReference>
<dbReference type="Proteomes" id="UP001387100">
    <property type="component" value="Unassembled WGS sequence"/>
</dbReference>
<evidence type="ECO:0000313" key="1">
    <source>
        <dbReference type="EMBL" id="MEJ5943693.1"/>
    </source>
</evidence>
<dbReference type="EMBL" id="JBBIAA010000001">
    <property type="protein sequence ID" value="MEJ5943693.1"/>
    <property type="molecule type" value="Genomic_DNA"/>
</dbReference>
<gene>
    <name evidence="1" type="ORF">WDZ17_00105</name>
</gene>